<dbReference type="SUPFAM" id="SSF52172">
    <property type="entry name" value="CheY-like"/>
    <property type="match status" value="1"/>
</dbReference>
<dbReference type="PROSITE" id="PS50110">
    <property type="entry name" value="RESPONSE_REGULATORY"/>
    <property type="match status" value="1"/>
</dbReference>
<feature type="transmembrane region" description="Helical" evidence="12">
    <location>
        <begin position="427"/>
        <end position="448"/>
    </location>
</feature>
<dbReference type="EMBL" id="JACIED010000005">
    <property type="protein sequence ID" value="MBB4009357.1"/>
    <property type="molecule type" value="Genomic_DNA"/>
</dbReference>
<dbReference type="GO" id="GO:0000155">
    <property type="term" value="F:phosphorelay sensor kinase activity"/>
    <property type="evidence" value="ECO:0007669"/>
    <property type="project" value="InterPro"/>
</dbReference>
<proteinExistence type="inferred from homology"/>
<name>A0A7W6HR70_9HYPH</name>
<dbReference type="InterPro" id="IPR001734">
    <property type="entry name" value="Na/solute_symporter"/>
</dbReference>
<dbReference type="FunFam" id="3.30.565.10:FF:000049">
    <property type="entry name" value="Two-component sensor histidine kinase"/>
    <property type="match status" value="1"/>
</dbReference>
<dbReference type="InterPro" id="IPR036890">
    <property type="entry name" value="HATPase_C_sf"/>
</dbReference>
<dbReference type="PANTHER" id="PTHR43047:SF9">
    <property type="entry name" value="HISTIDINE KINASE"/>
    <property type="match status" value="1"/>
</dbReference>
<feature type="transmembrane region" description="Helical" evidence="12">
    <location>
        <begin position="12"/>
        <end position="30"/>
    </location>
</feature>
<feature type="transmembrane region" description="Helical" evidence="12">
    <location>
        <begin position="395"/>
        <end position="415"/>
    </location>
</feature>
<dbReference type="Gene3D" id="3.40.50.2300">
    <property type="match status" value="1"/>
</dbReference>
<accession>A0A7W6HR70</accession>
<comment type="catalytic activity">
    <reaction evidence="1">
        <text>ATP + protein L-histidine = ADP + protein N-phospho-L-histidine.</text>
        <dbReference type="EC" id="2.7.13.3"/>
    </reaction>
</comment>
<dbReference type="InterPro" id="IPR004358">
    <property type="entry name" value="Sig_transdc_His_kin-like_C"/>
</dbReference>
<evidence type="ECO:0000256" key="9">
    <source>
        <dbReference type="ARBA" id="ARBA00022989"/>
    </source>
</evidence>
<feature type="domain" description="Response regulatory" evidence="14">
    <location>
        <begin position="1054"/>
        <end position="1170"/>
    </location>
</feature>
<comment type="subcellular location">
    <subcellularLocation>
        <location evidence="2">Membrane</location>
        <topology evidence="2">Multi-pass membrane protein</topology>
    </subcellularLocation>
</comment>
<evidence type="ECO:0000256" key="4">
    <source>
        <dbReference type="ARBA" id="ARBA00012438"/>
    </source>
</evidence>
<evidence type="ECO:0000256" key="3">
    <source>
        <dbReference type="ARBA" id="ARBA00006434"/>
    </source>
</evidence>
<dbReference type="SMART" id="SM00388">
    <property type="entry name" value="HisKA"/>
    <property type="match status" value="1"/>
</dbReference>
<comment type="caution">
    <text evidence="15">The sequence shown here is derived from an EMBL/GenBank/DDBJ whole genome shotgun (WGS) entry which is preliminary data.</text>
</comment>
<dbReference type="CDD" id="cd10322">
    <property type="entry name" value="SLC5sbd"/>
    <property type="match status" value="1"/>
</dbReference>
<evidence type="ECO:0000256" key="7">
    <source>
        <dbReference type="ARBA" id="ARBA00022692"/>
    </source>
</evidence>
<dbReference type="Pfam" id="PF02518">
    <property type="entry name" value="HATPase_c"/>
    <property type="match status" value="1"/>
</dbReference>
<feature type="transmembrane region" description="Helical" evidence="12">
    <location>
        <begin position="203"/>
        <end position="230"/>
    </location>
</feature>
<evidence type="ECO:0000256" key="10">
    <source>
        <dbReference type="ARBA" id="ARBA00023136"/>
    </source>
</evidence>
<dbReference type="Pfam" id="PF00512">
    <property type="entry name" value="HisKA"/>
    <property type="match status" value="1"/>
</dbReference>
<feature type="transmembrane region" description="Helical" evidence="12">
    <location>
        <begin position="256"/>
        <end position="274"/>
    </location>
</feature>
<feature type="transmembrane region" description="Helical" evidence="12">
    <location>
        <begin position="295"/>
        <end position="321"/>
    </location>
</feature>
<feature type="transmembrane region" description="Helical" evidence="12">
    <location>
        <begin position="341"/>
        <end position="374"/>
    </location>
</feature>
<organism evidence="15 16">
    <name type="scientific">Allorhizobium taibaishanense</name>
    <dbReference type="NCBI Taxonomy" id="887144"/>
    <lineage>
        <taxon>Bacteria</taxon>
        <taxon>Pseudomonadati</taxon>
        <taxon>Pseudomonadota</taxon>
        <taxon>Alphaproteobacteria</taxon>
        <taxon>Hyphomicrobiales</taxon>
        <taxon>Rhizobiaceae</taxon>
        <taxon>Rhizobium/Agrobacterium group</taxon>
        <taxon>Allorhizobium</taxon>
    </lineage>
</organism>
<dbReference type="SUPFAM" id="SSF47384">
    <property type="entry name" value="Homodimeric domain of signal transducing histidine kinase"/>
    <property type="match status" value="1"/>
</dbReference>
<dbReference type="GO" id="GO:0009927">
    <property type="term" value="F:histidine phosphotransfer kinase activity"/>
    <property type="evidence" value="ECO:0007669"/>
    <property type="project" value="TreeGrafter"/>
</dbReference>
<dbReference type="FunFam" id="1.10.287.130:FF:000063">
    <property type="entry name" value="Hybrid sensor histidine kinase/response regulator"/>
    <property type="match status" value="1"/>
</dbReference>
<evidence type="ECO:0000256" key="2">
    <source>
        <dbReference type="ARBA" id="ARBA00004141"/>
    </source>
</evidence>
<evidence type="ECO:0000256" key="5">
    <source>
        <dbReference type="ARBA" id="ARBA00022553"/>
    </source>
</evidence>
<reference evidence="15 16" key="1">
    <citation type="submission" date="2020-08" db="EMBL/GenBank/DDBJ databases">
        <title>Genomic Encyclopedia of Type Strains, Phase IV (KMG-IV): sequencing the most valuable type-strain genomes for metagenomic binning, comparative biology and taxonomic classification.</title>
        <authorList>
            <person name="Goeker M."/>
        </authorList>
    </citation>
    <scope>NUCLEOTIDE SEQUENCE [LARGE SCALE GENOMIC DNA]</scope>
    <source>
        <strain evidence="15 16">DSM 100021</strain>
    </source>
</reference>
<dbReference type="CDD" id="cd00082">
    <property type="entry name" value="HisKA"/>
    <property type="match status" value="1"/>
</dbReference>
<dbReference type="AlphaFoldDB" id="A0A7W6HR70"/>
<feature type="domain" description="Histidine kinase" evidence="13">
    <location>
        <begin position="817"/>
        <end position="1029"/>
    </location>
</feature>
<dbReference type="Gene3D" id="3.30.565.10">
    <property type="entry name" value="Histidine kinase-like ATPase, C-terminal domain"/>
    <property type="match status" value="1"/>
</dbReference>
<evidence type="ECO:0000256" key="12">
    <source>
        <dbReference type="SAM" id="Phobius"/>
    </source>
</evidence>
<evidence type="ECO:0000256" key="8">
    <source>
        <dbReference type="ARBA" id="ARBA00022777"/>
    </source>
</evidence>
<feature type="transmembrane region" description="Helical" evidence="12">
    <location>
        <begin position="125"/>
        <end position="144"/>
    </location>
</feature>
<dbReference type="InterPro" id="IPR001789">
    <property type="entry name" value="Sig_transdc_resp-reg_receiver"/>
</dbReference>
<gene>
    <name evidence="15" type="ORF">GGQ71_003645</name>
</gene>
<dbReference type="EC" id="2.7.13.3" evidence="4"/>
<evidence type="ECO:0000256" key="11">
    <source>
        <dbReference type="PROSITE-ProRule" id="PRU00169"/>
    </source>
</evidence>
<dbReference type="SUPFAM" id="SSF55874">
    <property type="entry name" value="ATPase domain of HSP90 chaperone/DNA topoisomerase II/histidine kinase"/>
    <property type="match status" value="1"/>
</dbReference>
<dbReference type="GO" id="GO:0022857">
    <property type="term" value="F:transmembrane transporter activity"/>
    <property type="evidence" value="ECO:0007669"/>
    <property type="project" value="InterPro"/>
</dbReference>
<dbReference type="InterPro" id="IPR011006">
    <property type="entry name" value="CheY-like_superfamily"/>
</dbReference>
<dbReference type="Gene3D" id="1.10.287.130">
    <property type="match status" value="1"/>
</dbReference>
<dbReference type="InterPro" id="IPR005467">
    <property type="entry name" value="His_kinase_dom"/>
</dbReference>
<feature type="modified residue" description="4-aspartylphosphate" evidence="11">
    <location>
        <position position="1105"/>
    </location>
</feature>
<dbReference type="PROSITE" id="PS50283">
    <property type="entry name" value="NA_SOLUT_SYMP_3"/>
    <property type="match status" value="1"/>
</dbReference>
<dbReference type="CDD" id="cd00156">
    <property type="entry name" value="REC"/>
    <property type="match status" value="1"/>
</dbReference>
<feature type="transmembrane region" description="Helical" evidence="12">
    <location>
        <begin position="79"/>
        <end position="97"/>
    </location>
</feature>
<dbReference type="SMART" id="SM00387">
    <property type="entry name" value="HATPase_c"/>
    <property type="match status" value="1"/>
</dbReference>
<evidence type="ECO:0000259" key="14">
    <source>
        <dbReference type="PROSITE" id="PS50110"/>
    </source>
</evidence>
<evidence type="ECO:0000256" key="6">
    <source>
        <dbReference type="ARBA" id="ARBA00022679"/>
    </source>
</evidence>
<dbReference type="PROSITE" id="PS50109">
    <property type="entry name" value="HIS_KIN"/>
    <property type="match status" value="1"/>
</dbReference>
<feature type="transmembrane region" description="Helical" evidence="12">
    <location>
        <begin position="169"/>
        <end position="191"/>
    </location>
</feature>
<keyword evidence="7 12" id="KW-0812">Transmembrane</keyword>
<dbReference type="InterPro" id="IPR036097">
    <property type="entry name" value="HisK_dim/P_sf"/>
</dbReference>
<feature type="transmembrane region" description="Helical" evidence="12">
    <location>
        <begin position="455"/>
        <end position="476"/>
    </location>
</feature>
<evidence type="ECO:0000313" key="15">
    <source>
        <dbReference type="EMBL" id="MBB4009357.1"/>
    </source>
</evidence>
<keyword evidence="9 12" id="KW-1133">Transmembrane helix</keyword>
<dbReference type="InterPro" id="IPR035965">
    <property type="entry name" value="PAS-like_dom_sf"/>
</dbReference>
<dbReference type="InterPro" id="IPR003661">
    <property type="entry name" value="HisK_dim/P_dom"/>
</dbReference>
<keyword evidence="5 11" id="KW-0597">Phosphoprotein</keyword>
<sequence>MAREWEGQAMLPAWLIITASILYLLLLFAVASYGDRRSRLKGVPANGRPLVYGLSLAVYCTSWTYFGGVGLAADRGLEFMGIYIGPILMLTLGLPLVRRMIEIAKVEKLTSGADFVAARYGKNPIVGMLVTVISLAASIPYIALQLKAVSNSMGVLVDPTSYGIGTGNLYFVDLALIVALTLACFAAIFGTRHTDATEHQDGLILAISMESVVKLLAFCTLGVTVVFFFFDGPADLWRKATESPRVMEALSYQTPISRWVLLTALSAFAILMLPRQFHVTVVENRTNRELRRAGLLLPLYLIAINLFVLPAAIGGLLAFNGTGNADLYVLSLPLSLDLPVVTLVTFIGGFSAATAMVIVETVALAIMISNDIVLPVLLRRGFRHGQGASQSLAKTVLLIRRLAIFGVLLLGYAYFRLASDDRGLSSIGLLAFAAIAQIAPCLLGGLIWRRANARGAILGLSLGFITWIYTLLLPSFGLDTHKDLAPDILSFLFPGIDAFTRAGADPLLTATVLSLLINTLAFVLGSLSRNPRPVERIQSGIFVRRHRRSQFATRGWKTRVSVGDLKTAIARYLGHERMERSLKSYEREAGRRLEDDSPADMAFIHFTEQLLGSAIGSASARLVLSLVLQKAEDTSADTAWLLDQASEALQYNQDMLQTALSQMDQGIAVFDSSSRLTIWNRRFRSLLDLPDEMGQVGVALADIVHRLSARGAIAKQDEAKVLANFHHMDEPFQLVLSEGSQIIEVRCNALPDKGLVATFTDITPQVAADRALKQAYETLEQRVSERTAELTRVNTALAEARASADEANIGKTRFFAAAGHDILQPLNAARLYSSALVERLGQSDNAGLVRNIDSALESVEQILGAVLDLSRLDTGAMKPRFATVPLQGLLERIRTDFEPMALEKNLKLVVLPTSLSVRSDANLLRRLVQNLVSNAIKYTPSGKVVVGARRRGGQVIIQVTDSGIGIPSSKFRTVFKEFARLDDGIKTASGLGLGLSIVDRIARVLKSTVALESQPGRGTSFRVTLPLEESVRAPVPVDDPAIATALRGNLSGLTILCIDNEPGILEGMRLLIGGWGCRVITAGSVEELDRVFADNPQVPDVIIADYHLGDGSGIGAILRLRALYGQPVPGLLITADRTIEVRTEAEKQDIAVQHKPVRPAALRAYITQASSPRRSAAE</sequence>
<dbReference type="InterPro" id="IPR003594">
    <property type="entry name" value="HATPase_dom"/>
</dbReference>
<keyword evidence="6" id="KW-0808">Transferase</keyword>
<dbReference type="Proteomes" id="UP000544107">
    <property type="component" value="Unassembled WGS sequence"/>
</dbReference>
<keyword evidence="8 15" id="KW-0418">Kinase</keyword>
<evidence type="ECO:0000313" key="16">
    <source>
        <dbReference type="Proteomes" id="UP000544107"/>
    </source>
</evidence>
<dbReference type="Gene3D" id="3.30.450.20">
    <property type="entry name" value="PAS domain"/>
    <property type="match status" value="1"/>
</dbReference>
<evidence type="ECO:0000259" key="13">
    <source>
        <dbReference type="PROSITE" id="PS50109"/>
    </source>
</evidence>
<dbReference type="PANTHER" id="PTHR43047">
    <property type="entry name" value="TWO-COMPONENT HISTIDINE PROTEIN KINASE"/>
    <property type="match status" value="1"/>
</dbReference>
<protein>
    <recommendedName>
        <fullName evidence="4">histidine kinase</fullName>
        <ecNumber evidence="4">2.7.13.3</ecNumber>
    </recommendedName>
</protein>
<dbReference type="InterPro" id="IPR038377">
    <property type="entry name" value="Na/Glc_symporter_sf"/>
</dbReference>
<dbReference type="PRINTS" id="PR00344">
    <property type="entry name" value="BCTRLSENSOR"/>
</dbReference>
<comment type="similarity">
    <text evidence="3">Belongs to the sodium:solute symporter (SSF) (TC 2.A.21) family.</text>
</comment>
<dbReference type="Pfam" id="PF12860">
    <property type="entry name" value="PAS_7"/>
    <property type="match status" value="1"/>
</dbReference>
<dbReference type="Pfam" id="PF00072">
    <property type="entry name" value="Response_reg"/>
    <property type="match status" value="1"/>
</dbReference>
<dbReference type="SUPFAM" id="SSF55785">
    <property type="entry name" value="PYP-like sensor domain (PAS domain)"/>
    <property type="match status" value="1"/>
</dbReference>
<feature type="transmembrane region" description="Helical" evidence="12">
    <location>
        <begin position="50"/>
        <end position="73"/>
    </location>
</feature>
<evidence type="ECO:0000256" key="1">
    <source>
        <dbReference type="ARBA" id="ARBA00000085"/>
    </source>
</evidence>
<dbReference type="Gene3D" id="1.20.1730.10">
    <property type="entry name" value="Sodium/glucose cotransporter"/>
    <property type="match status" value="1"/>
</dbReference>
<dbReference type="GO" id="GO:0005886">
    <property type="term" value="C:plasma membrane"/>
    <property type="evidence" value="ECO:0007669"/>
    <property type="project" value="TreeGrafter"/>
</dbReference>
<keyword evidence="10 12" id="KW-0472">Membrane</keyword>
<dbReference type="SMART" id="SM00448">
    <property type="entry name" value="REC"/>
    <property type="match status" value="1"/>
</dbReference>